<gene>
    <name evidence="2" type="ORF">BJ997_003772</name>
    <name evidence="1" type="ORF">GY21_13235</name>
</gene>
<proteinExistence type="predicted"/>
<evidence type="ECO:0000313" key="4">
    <source>
        <dbReference type="Proteomes" id="UP000561726"/>
    </source>
</evidence>
<keyword evidence="3" id="KW-1185">Reference proteome</keyword>
<organism evidence="1 3">
    <name type="scientific">Cryobacterium roopkundense</name>
    <dbReference type="NCBI Taxonomy" id="1001240"/>
    <lineage>
        <taxon>Bacteria</taxon>
        <taxon>Bacillati</taxon>
        <taxon>Actinomycetota</taxon>
        <taxon>Actinomycetes</taxon>
        <taxon>Micrococcales</taxon>
        <taxon>Microbacteriaceae</taxon>
        <taxon>Cryobacterium</taxon>
    </lineage>
</organism>
<dbReference type="InterPro" id="IPR029000">
    <property type="entry name" value="Cyclophilin-like_dom_sf"/>
</dbReference>
<evidence type="ECO:0000313" key="1">
    <source>
        <dbReference type="EMBL" id="KGJ72770.1"/>
    </source>
</evidence>
<dbReference type="Gene3D" id="2.40.100.20">
    <property type="match status" value="1"/>
</dbReference>
<evidence type="ECO:0000313" key="2">
    <source>
        <dbReference type="EMBL" id="MBB5643224.1"/>
    </source>
</evidence>
<name>A0A099J3W6_9MICO</name>
<reference evidence="1 3" key="1">
    <citation type="submission" date="2014-08" db="EMBL/GenBank/DDBJ databases">
        <authorList>
            <person name="Sisinthy S."/>
        </authorList>
    </citation>
    <scope>NUCLEOTIDE SEQUENCE [LARGE SCALE GENOMIC DNA]</scope>
    <source>
        <strain evidence="1 3">RuG17</strain>
    </source>
</reference>
<dbReference type="RefSeq" id="WP_035837214.1">
    <property type="nucleotide sequence ID" value="NZ_JACHBQ010000001.1"/>
</dbReference>
<dbReference type="InterPro" id="IPR024532">
    <property type="entry name" value="DUF3830"/>
</dbReference>
<dbReference type="SUPFAM" id="SSF50891">
    <property type="entry name" value="Cyclophilin-like"/>
    <property type="match status" value="1"/>
</dbReference>
<dbReference type="EMBL" id="JACHBQ010000001">
    <property type="protein sequence ID" value="MBB5643224.1"/>
    <property type="molecule type" value="Genomic_DNA"/>
</dbReference>
<dbReference type="eggNOG" id="COG2164">
    <property type="taxonomic scope" value="Bacteria"/>
</dbReference>
<comment type="caution">
    <text evidence="1">The sequence shown here is derived from an EMBL/GenBank/DDBJ whole genome shotgun (WGS) entry which is preliminary data.</text>
</comment>
<protein>
    <recommendedName>
        <fullName evidence="5">DUF3830 domain-containing protein</fullName>
    </recommendedName>
</protein>
<evidence type="ECO:0008006" key="5">
    <source>
        <dbReference type="Google" id="ProtNLM"/>
    </source>
</evidence>
<dbReference type="STRING" id="1001240.GY21_13235"/>
<dbReference type="Proteomes" id="UP000561726">
    <property type="component" value="Unassembled WGS sequence"/>
</dbReference>
<evidence type="ECO:0000313" key="3">
    <source>
        <dbReference type="Proteomes" id="UP000029864"/>
    </source>
</evidence>
<reference evidence="2 4" key="2">
    <citation type="submission" date="2020-08" db="EMBL/GenBank/DDBJ databases">
        <title>Sequencing the genomes of 1000 actinobacteria strains.</title>
        <authorList>
            <person name="Klenk H.-P."/>
        </authorList>
    </citation>
    <scope>NUCLEOTIDE SEQUENCE [LARGE SCALE GENOMIC DNA]</scope>
    <source>
        <strain evidence="2 4">DSM 21065</strain>
    </source>
</reference>
<sequence length="168" mass="18270">MARYITVTLETRGVSCLARLLDDEAPRTAAAVWDALPLSSAVFHGKYARNEIYNLVPAFAPVEPGKENTTITPIPGDLCYFEFDANDLATPSHGYTTGEGPQKLSKIIDLALFYGRNNLLINGDQGWVPGNVFGTIVEGLEEMAIACQDVWMGGARGEVLTFARSDRT</sequence>
<accession>A0A099J3W6</accession>
<dbReference type="Proteomes" id="UP000029864">
    <property type="component" value="Unassembled WGS sequence"/>
</dbReference>
<dbReference type="EMBL" id="JPXF01000056">
    <property type="protein sequence ID" value="KGJ72770.1"/>
    <property type="molecule type" value="Genomic_DNA"/>
</dbReference>
<dbReference type="OrthoDB" id="8479268at2"/>
<dbReference type="AlphaFoldDB" id="A0A099J3W6"/>
<dbReference type="Pfam" id="PF12903">
    <property type="entry name" value="DUF3830"/>
    <property type="match status" value="1"/>
</dbReference>